<keyword evidence="1" id="KW-0808">Transferase</keyword>
<evidence type="ECO:0000313" key="5">
    <source>
        <dbReference type="EMBL" id="RKI86091.1"/>
    </source>
</evidence>
<dbReference type="EMBL" id="RAYQ01000070">
    <property type="protein sequence ID" value="RKI86091.1"/>
    <property type="molecule type" value="Genomic_DNA"/>
</dbReference>
<gene>
    <name evidence="5" type="ORF">D7V94_22775</name>
</gene>
<organism evidence="5 6">
    <name type="scientific">Parablautia intestinalis</name>
    <dbReference type="NCBI Taxonomy" id="2320100"/>
    <lineage>
        <taxon>Bacteria</taxon>
        <taxon>Bacillati</taxon>
        <taxon>Bacillota</taxon>
        <taxon>Clostridia</taxon>
        <taxon>Lachnospirales</taxon>
        <taxon>Lachnospiraceae</taxon>
        <taxon>Parablautia</taxon>
    </lineage>
</organism>
<dbReference type="GO" id="GO:0016301">
    <property type="term" value="F:kinase activity"/>
    <property type="evidence" value="ECO:0007669"/>
    <property type="project" value="UniProtKB-KW"/>
</dbReference>
<sequence length="294" mass="34089">MKDFSFWEEYEGTPEGSGRSEKIWLMNPDTGQTGLFKFKKDISTTDHVSECIAFDLANIIGIPCAKFEAGLYKAREGSMSYSIVNNKEETLIEGIYCISLQYEHFDTETLMDSKTKDKYSLEMIKKALEPLGLFCDFLPICIFDFLIGNTDRHQSNWALIRKDKVMRLSPLYDNSSSLCAYVAESKINQYLGNDLMLWKSLVDTKSKSIIRISSRDTKQPTHLEVIKYIHNNYFEQTIDIVKKINELLTEDVICIVVDKYIEMLSMNKTDLIKKYLFSKLQLLKEVYGDVDYEY</sequence>
<feature type="domain" description="HipA-like C-terminal" evidence="4">
    <location>
        <begin position="18"/>
        <end position="180"/>
    </location>
</feature>
<evidence type="ECO:0000313" key="6">
    <source>
        <dbReference type="Proteomes" id="UP000280696"/>
    </source>
</evidence>
<dbReference type="Gene3D" id="1.10.1070.20">
    <property type="match status" value="1"/>
</dbReference>
<name>A0A3A9AFG4_9FIRM</name>
<dbReference type="Pfam" id="PF07804">
    <property type="entry name" value="HipA_C"/>
    <property type="match status" value="1"/>
</dbReference>
<feature type="region of interest" description="Disordered" evidence="3">
    <location>
        <begin position="1"/>
        <end position="21"/>
    </location>
</feature>
<keyword evidence="6" id="KW-1185">Reference proteome</keyword>
<comment type="caution">
    <text evidence="5">The sequence shown here is derived from an EMBL/GenBank/DDBJ whole genome shotgun (WGS) entry which is preliminary data.</text>
</comment>
<evidence type="ECO:0000256" key="3">
    <source>
        <dbReference type="SAM" id="MobiDB-lite"/>
    </source>
</evidence>
<dbReference type="AlphaFoldDB" id="A0A3A9AFG4"/>
<dbReference type="OrthoDB" id="9812605at2"/>
<dbReference type="RefSeq" id="WP_120472519.1">
    <property type="nucleotide sequence ID" value="NZ_RAYQ01000070.1"/>
</dbReference>
<feature type="compositionally biased region" description="Acidic residues" evidence="3">
    <location>
        <begin position="1"/>
        <end position="12"/>
    </location>
</feature>
<dbReference type="Proteomes" id="UP000280696">
    <property type="component" value="Unassembled WGS sequence"/>
</dbReference>
<evidence type="ECO:0000256" key="2">
    <source>
        <dbReference type="ARBA" id="ARBA00022777"/>
    </source>
</evidence>
<protein>
    <recommendedName>
        <fullName evidence="4">HipA-like C-terminal domain-containing protein</fullName>
    </recommendedName>
</protein>
<evidence type="ECO:0000259" key="4">
    <source>
        <dbReference type="Pfam" id="PF07804"/>
    </source>
</evidence>
<accession>A0A3A9AFG4</accession>
<keyword evidence="2" id="KW-0418">Kinase</keyword>
<proteinExistence type="predicted"/>
<evidence type="ECO:0000256" key="1">
    <source>
        <dbReference type="ARBA" id="ARBA00022679"/>
    </source>
</evidence>
<reference evidence="5 6" key="1">
    <citation type="submission" date="2018-09" db="EMBL/GenBank/DDBJ databases">
        <title>Murine metabolic-syndrome-specific gut microbial biobank.</title>
        <authorList>
            <person name="Liu C."/>
        </authorList>
    </citation>
    <scope>NUCLEOTIDE SEQUENCE [LARGE SCALE GENOMIC DNA]</scope>
    <source>
        <strain evidence="5 6">0.1xD8-82</strain>
    </source>
</reference>
<dbReference type="InterPro" id="IPR012893">
    <property type="entry name" value="HipA-like_C"/>
</dbReference>